<dbReference type="InterPro" id="IPR000014">
    <property type="entry name" value="PAS"/>
</dbReference>
<keyword evidence="11" id="KW-1185">Reference proteome</keyword>
<dbReference type="OrthoDB" id="9803970at2"/>
<dbReference type="PRINTS" id="PR01590">
    <property type="entry name" value="HTHFIS"/>
</dbReference>
<protein>
    <submittedName>
        <fullName evidence="10">PAS domain S-box-containing protein</fullName>
    </submittedName>
</protein>
<evidence type="ECO:0000259" key="9">
    <source>
        <dbReference type="PROSITE" id="PS51371"/>
    </source>
</evidence>
<gene>
    <name evidence="10" type="ORF">SAMN05192546_103188</name>
</gene>
<sequence length="587" mass="66962">MFLHQLDQYTVGDIMDRRLIKLREEANSREAINTMISHNLDDIILTDETEKVVAVLTFKDLMKQIRSEEDLTKPLKYLVSQNVIVSTEKAQAIEARNLMRKNHIGRLPVIREEKVVGIVRVNDILNKVYSKIDEMHAALEKILDSLYEGVCVVNPEGTVLLWSKGIEKLYEVNQEEIVGRNLEEFFPTALLLKTLNSKQPIRNVYHSPRPGSYAIISSIPIFIGGEMIAAVSTDRDITETTNLSEELETAKEKLDLLETEVKKINEEQYSFHNVIGKSDIIKEKILEARKVALANSSVLIGGESGTGKEVFARAIHQASGRKGPFVAINCSAIPESLFESEMFGYESGAFTGALNKGKTGKVELANQGTLFLDEIGDMPLYMQAKMLRVLQERQVLRVGGEKSIDIDVRVVSATHRNLETMVMKGTFREDLYYRLNVVYIDLPSLKERKEDIPIFLRRFISEFCEENNLRIPEIDAEVLQVLMNYPWPGNIRELKNTIEHLVIFSKDNVIQKNSLPERILEKKIIDEKQQQPISFDLQENIRNTEISTIKSAMDMADNNKAKAAKIMNIPRSTLYYKLKYYGLKEYL</sequence>
<dbReference type="InterPro" id="IPR025944">
    <property type="entry name" value="Sigma_54_int_dom_CS"/>
</dbReference>
<dbReference type="CDD" id="cd00009">
    <property type="entry name" value="AAA"/>
    <property type="match status" value="1"/>
</dbReference>
<dbReference type="InterPro" id="IPR013767">
    <property type="entry name" value="PAS_fold"/>
</dbReference>
<dbReference type="PROSITE" id="PS50045">
    <property type="entry name" value="SIGMA54_INTERACT_4"/>
    <property type="match status" value="1"/>
</dbReference>
<dbReference type="CDD" id="cd02205">
    <property type="entry name" value="CBS_pair_SF"/>
    <property type="match status" value="1"/>
</dbReference>
<dbReference type="NCBIfam" id="NF041552">
    <property type="entry name" value="TF_PrdR"/>
    <property type="match status" value="1"/>
</dbReference>
<evidence type="ECO:0000259" key="7">
    <source>
        <dbReference type="PROSITE" id="PS50045"/>
    </source>
</evidence>
<evidence type="ECO:0000313" key="11">
    <source>
        <dbReference type="Proteomes" id="UP000199230"/>
    </source>
</evidence>
<dbReference type="SMART" id="SM00091">
    <property type="entry name" value="PAS"/>
    <property type="match status" value="1"/>
</dbReference>
<dbReference type="InterPro" id="IPR035965">
    <property type="entry name" value="PAS-like_dom_sf"/>
</dbReference>
<keyword evidence="1" id="KW-0547">Nucleotide-binding</keyword>
<dbReference type="Pfam" id="PF00571">
    <property type="entry name" value="CBS"/>
    <property type="match status" value="2"/>
</dbReference>
<dbReference type="Gene3D" id="3.30.450.20">
    <property type="entry name" value="PAS domain"/>
    <property type="match status" value="1"/>
</dbReference>
<feature type="domain" description="Sigma-54 factor interaction" evidence="7">
    <location>
        <begin position="274"/>
        <end position="503"/>
    </location>
</feature>
<dbReference type="SUPFAM" id="SSF55785">
    <property type="entry name" value="PYP-like sensor domain (PAS domain)"/>
    <property type="match status" value="1"/>
</dbReference>
<dbReference type="CDD" id="cd00130">
    <property type="entry name" value="PAS"/>
    <property type="match status" value="1"/>
</dbReference>
<keyword evidence="2" id="KW-0067">ATP-binding</keyword>
<dbReference type="PANTHER" id="PTHR32071">
    <property type="entry name" value="TRANSCRIPTIONAL REGULATORY PROTEIN"/>
    <property type="match status" value="1"/>
</dbReference>
<evidence type="ECO:0000256" key="3">
    <source>
        <dbReference type="ARBA" id="ARBA00023015"/>
    </source>
</evidence>
<feature type="domain" description="PAS" evidence="8">
    <location>
        <begin position="135"/>
        <end position="186"/>
    </location>
</feature>
<evidence type="ECO:0000256" key="4">
    <source>
        <dbReference type="ARBA" id="ARBA00023163"/>
    </source>
</evidence>
<dbReference type="PROSITE" id="PS00675">
    <property type="entry name" value="SIGMA54_INTERACT_1"/>
    <property type="match status" value="1"/>
</dbReference>
<dbReference type="PANTHER" id="PTHR32071:SF57">
    <property type="entry name" value="C4-DICARBOXYLATE TRANSPORT TRANSCRIPTIONAL REGULATORY PROTEIN DCTD"/>
    <property type="match status" value="1"/>
</dbReference>
<dbReference type="EMBL" id="FNPV01000003">
    <property type="protein sequence ID" value="SDY62912.1"/>
    <property type="molecule type" value="Genomic_DNA"/>
</dbReference>
<dbReference type="GO" id="GO:0006355">
    <property type="term" value="P:regulation of DNA-templated transcription"/>
    <property type="evidence" value="ECO:0007669"/>
    <property type="project" value="InterPro"/>
</dbReference>
<dbReference type="Gene3D" id="1.10.10.60">
    <property type="entry name" value="Homeodomain-like"/>
    <property type="match status" value="1"/>
</dbReference>
<dbReference type="SUPFAM" id="SSF52540">
    <property type="entry name" value="P-loop containing nucleoside triphosphate hydrolases"/>
    <property type="match status" value="1"/>
</dbReference>
<dbReference type="STRING" id="159292.SAMN05192546_103188"/>
<dbReference type="InterPro" id="IPR027417">
    <property type="entry name" value="P-loop_NTPase"/>
</dbReference>
<dbReference type="InterPro" id="IPR002197">
    <property type="entry name" value="HTH_Fis"/>
</dbReference>
<dbReference type="RefSeq" id="WP_093311879.1">
    <property type="nucleotide sequence ID" value="NZ_FNPV01000003.1"/>
</dbReference>
<dbReference type="PROSITE" id="PS50112">
    <property type="entry name" value="PAS"/>
    <property type="match status" value="1"/>
</dbReference>
<evidence type="ECO:0000256" key="2">
    <source>
        <dbReference type="ARBA" id="ARBA00022840"/>
    </source>
</evidence>
<dbReference type="SMART" id="SM00382">
    <property type="entry name" value="AAA"/>
    <property type="match status" value="1"/>
</dbReference>
<dbReference type="GO" id="GO:0005524">
    <property type="term" value="F:ATP binding"/>
    <property type="evidence" value="ECO:0007669"/>
    <property type="project" value="UniProtKB-KW"/>
</dbReference>
<dbReference type="InterPro" id="IPR003593">
    <property type="entry name" value="AAA+_ATPase"/>
</dbReference>
<dbReference type="Gene3D" id="3.40.50.300">
    <property type="entry name" value="P-loop containing nucleotide triphosphate hydrolases"/>
    <property type="match status" value="1"/>
</dbReference>
<feature type="domain" description="CBS" evidence="9">
    <location>
        <begin position="79"/>
        <end position="134"/>
    </location>
</feature>
<keyword evidence="6" id="KW-0175">Coiled coil</keyword>
<keyword evidence="5" id="KW-0129">CBS domain</keyword>
<dbReference type="GO" id="GO:0043565">
    <property type="term" value="F:sequence-specific DNA binding"/>
    <property type="evidence" value="ECO:0007669"/>
    <property type="project" value="InterPro"/>
</dbReference>
<evidence type="ECO:0000256" key="5">
    <source>
        <dbReference type="PROSITE-ProRule" id="PRU00703"/>
    </source>
</evidence>
<evidence type="ECO:0000259" key="8">
    <source>
        <dbReference type="PROSITE" id="PS50112"/>
    </source>
</evidence>
<dbReference type="Pfam" id="PF02954">
    <property type="entry name" value="HTH_8"/>
    <property type="match status" value="1"/>
</dbReference>
<dbReference type="Pfam" id="PF00989">
    <property type="entry name" value="PAS"/>
    <property type="match status" value="1"/>
</dbReference>
<organism evidence="10 11">
    <name type="scientific">Tindallia californiensis</name>
    <dbReference type="NCBI Taxonomy" id="159292"/>
    <lineage>
        <taxon>Bacteria</taxon>
        <taxon>Bacillati</taxon>
        <taxon>Bacillota</taxon>
        <taxon>Clostridia</taxon>
        <taxon>Peptostreptococcales</taxon>
        <taxon>Tindalliaceae</taxon>
        <taxon>Tindallia</taxon>
    </lineage>
</organism>
<keyword evidence="4" id="KW-0804">Transcription</keyword>
<proteinExistence type="predicted"/>
<dbReference type="Pfam" id="PF25601">
    <property type="entry name" value="AAA_lid_14"/>
    <property type="match status" value="1"/>
</dbReference>
<dbReference type="PROSITE" id="PS00688">
    <property type="entry name" value="SIGMA54_INTERACT_3"/>
    <property type="match status" value="1"/>
</dbReference>
<dbReference type="Proteomes" id="UP000199230">
    <property type="component" value="Unassembled WGS sequence"/>
</dbReference>
<dbReference type="InterPro" id="IPR009057">
    <property type="entry name" value="Homeodomain-like_sf"/>
</dbReference>
<evidence type="ECO:0000313" key="10">
    <source>
        <dbReference type="EMBL" id="SDY62912.1"/>
    </source>
</evidence>
<dbReference type="InterPro" id="IPR000644">
    <property type="entry name" value="CBS_dom"/>
</dbReference>
<keyword evidence="3" id="KW-0805">Transcription regulation</keyword>
<dbReference type="Gene3D" id="1.10.8.60">
    <property type="match status" value="1"/>
</dbReference>
<dbReference type="PROSITE" id="PS51371">
    <property type="entry name" value="CBS"/>
    <property type="match status" value="2"/>
</dbReference>
<dbReference type="Pfam" id="PF00158">
    <property type="entry name" value="Sigma54_activat"/>
    <property type="match status" value="1"/>
</dbReference>
<dbReference type="InterPro" id="IPR002078">
    <property type="entry name" value="Sigma_54_int"/>
</dbReference>
<dbReference type="SMART" id="SM00116">
    <property type="entry name" value="CBS"/>
    <property type="match status" value="2"/>
</dbReference>
<feature type="domain" description="CBS" evidence="9">
    <location>
        <begin position="15"/>
        <end position="71"/>
    </location>
</feature>
<name>A0A1H3LEQ0_9FIRM</name>
<dbReference type="AlphaFoldDB" id="A0A1H3LEQ0"/>
<dbReference type="InterPro" id="IPR048106">
    <property type="entry name" value="PrdR-like"/>
</dbReference>
<dbReference type="Gene3D" id="3.10.580.10">
    <property type="entry name" value="CBS-domain"/>
    <property type="match status" value="1"/>
</dbReference>
<feature type="coiled-coil region" evidence="6">
    <location>
        <begin position="240"/>
        <end position="267"/>
    </location>
</feature>
<evidence type="ECO:0000256" key="1">
    <source>
        <dbReference type="ARBA" id="ARBA00022741"/>
    </source>
</evidence>
<reference evidence="10 11" key="1">
    <citation type="submission" date="2016-10" db="EMBL/GenBank/DDBJ databases">
        <authorList>
            <person name="de Groot N.N."/>
        </authorList>
    </citation>
    <scope>NUCLEOTIDE SEQUENCE [LARGE SCALE GENOMIC DNA]</scope>
    <source>
        <strain evidence="10 11">APO</strain>
    </source>
</reference>
<dbReference type="SUPFAM" id="SSF54631">
    <property type="entry name" value="CBS-domain pair"/>
    <property type="match status" value="1"/>
</dbReference>
<dbReference type="InterPro" id="IPR058031">
    <property type="entry name" value="AAA_lid_NorR"/>
</dbReference>
<evidence type="ECO:0000256" key="6">
    <source>
        <dbReference type="SAM" id="Coils"/>
    </source>
</evidence>
<dbReference type="SUPFAM" id="SSF46689">
    <property type="entry name" value="Homeodomain-like"/>
    <property type="match status" value="1"/>
</dbReference>
<dbReference type="InterPro" id="IPR046342">
    <property type="entry name" value="CBS_dom_sf"/>
</dbReference>
<dbReference type="FunFam" id="3.40.50.300:FF:000006">
    <property type="entry name" value="DNA-binding transcriptional regulator NtrC"/>
    <property type="match status" value="1"/>
</dbReference>
<dbReference type="InterPro" id="IPR025662">
    <property type="entry name" value="Sigma_54_int_dom_ATP-bd_1"/>
</dbReference>
<accession>A0A1H3LEQ0</accession>